<dbReference type="EMBL" id="JBGBZA010000002">
    <property type="protein sequence ID" value="MEY9321579.1"/>
    <property type="molecule type" value="Genomic_DNA"/>
</dbReference>
<evidence type="ECO:0000259" key="1">
    <source>
        <dbReference type="PROSITE" id="PS50404"/>
    </source>
</evidence>
<dbReference type="Proteomes" id="UP001565471">
    <property type="component" value="Unassembled WGS sequence"/>
</dbReference>
<dbReference type="InterPro" id="IPR004045">
    <property type="entry name" value="Glutathione_S-Trfase_N"/>
</dbReference>
<feature type="domain" description="GST N-terminal" evidence="1">
    <location>
        <begin position="4"/>
        <end position="85"/>
    </location>
</feature>
<dbReference type="SUPFAM" id="SSF52833">
    <property type="entry name" value="Thioredoxin-like"/>
    <property type="match status" value="1"/>
</dbReference>
<comment type="caution">
    <text evidence="3">The sequence shown here is derived from an EMBL/GenBank/DDBJ whole genome shotgun (WGS) entry which is preliminary data.</text>
</comment>
<name>A0ABV4FDM8_BRAEL</name>
<dbReference type="InterPro" id="IPR036249">
    <property type="entry name" value="Thioredoxin-like_sf"/>
</dbReference>
<dbReference type="GeneID" id="92950658"/>
<sequence length="214" mass="23660">MTTTDRVTLYYSPQSRATGTRVLLEELGAPYDLHVLNMKAGEQRKEAYLAINPLGKVPAIRLGDALVTEQVAIFIYLADLFPQAGLTPALNDPCRGPYLRWIAYYGSSFEPAVIDHFMKREPAPITQSPYADYDTMLGALEAQLAKGPYLLGEQFTAADILWGIALSWTMMFGIVPKRDVFVRYAERIAARPAFQRISKADDEMAAQHAAAAGV</sequence>
<dbReference type="CDD" id="cd03207">
    <property type="entry name" value="GST_C_8"/>
    <property type="match status" value="1"/>
</dbReference>
<dbReference type="PANTHER" id="PTHR44051">
    <property type="entry name" value="GLUTATHIONE S-TRANSFERASE-RELATED"/>
    <property type="match status" value="1"/>
</dbReference>
<evidence type="ECO:0000259" key="2">
    <source>
        <dbReference type="PROSITE" id="PS50405"/>
    </source>
</evidence>
<accession>A0ABV4FDM8</accession>
<dbReference type="PROSITE" id="PS50404">
    <property type="entry name" value="GST_NTER"/>
    <property type="match status" value="1"/>
</dbReference>
<dbReference type="GO" id="GO:0004364">
    <property type="term" value="F:glutathione transferase activity"/>
    <property type="evidence" value="ECO:0007669"/>
    <property type="project" value="UniProtKB-EC"/>
</dbReference>
<protein>
    <submittedName>
        <fullName evidence="3">Glutathione S-transferase</fullName>
        <ecNumber evidence="3">2.5.1.18</ecNumber>
    </submittedName>
</protein>
<dbReference type="Pfam" id="PF02798">
    <property type="entry name" value="GST_N"/>
    <property type="match status" value="1"/>
</dbReference>
<dbReference type="EC" id="2.5.1.18" evidence="3"/>
<dbReference type="SFLD" id="SFLDS00019">
    <property type="entry name" value="Glutathione_Transferase_(cytos"/>
    <property type="match status" value="1"/>
</dbReference>
<dbReference type="Gene3D" id="3.40.30.10">
    <property type="entry name" value="Glutaredoxin"/>
    <property type="match status" value="1"/>
</dbReference>
<dbReference type="SFLD" id="SFLDG01150">
    <property type="entry name" value="Main.1:_Beta-like"/>
    <property type="match status" value="1"/>
</dbReference>
<organism evidence="3 4">
    <name type="scientific">Bradyrhizobium elkanii</name>
    <dbReference type="NCBI Taxonomy" id="29448"/>
    <lineage>
        <taxon>Bacteria</taxon>
        <taxon>Pseudomonadati</taxon>
        <taxon>Pseudomonadota</taxon>
        <taxon>Alphaproteobacteria</taxon>
        <taxon>Hyphomicrobiales</taxon>
        <taxon>Nitrobacteraceae</taxon>
        <taxon>Bradyrhizobium</taxon>
    </lineage>
</organism>
<dbReference type="RefSeq" id="WP_016847456.1">
    <property type="nucleotide sequence ID" value="NZ_BJNL01000083.1"/>
</dbReference>
<dbReference type="InterPro" id="IPR040079">
    <property type="entry name" value="Glutathione_S-Trfase"/>
</dbReference>
<dbReference type="PANTHER" id="PTHR44051:SF21">
    <property type="entry name" value="GLUTATHIONE S-TRANSFERASE FAMILY PROTEIN"/>
    <property type="match status" value="1"/>
</dbReference>
<keyword evidence="4" id="KW-1185">Reference proteome</keyword>
<feature type="domain" description="GST C-terminal" evidence="2">
    <location>
        <begin position="91"/>
        <end position="212"/>
    </location>
</feature>
<dbReference type="SUPFAM" id="SSF47616">
    <property type="entry name" value="GST C-terminal domain-like"/>
    <property type="match status" value="1"/>
</dbReference>
<keyword evidence="3" id="KW-0808">Transferase</keyword>
<dbReference type="InterPro" id="IPR036282">
    <property type="entry name" value="Glutathione-S-Trfase_C_sf"/>
</dbReference>
<evidence type="ECO:0000313" key="4">
    <source>
        <dbReference type="Proteomes" id="UP001565471"/>
    </source>
</evidence>
<gene>
    <name evidence="3" type="ORF">ABIF29_008378</name>
</gene>
<dbReference type="SFLD" id="SFLDG00358">
    <property type="entry name" value="Main_(cytGST)"/>
    <property type="match status" value="1"/>
</dbReference>
<evidence type="ECO:0000313" key="3">
    <source>
        <dbReference type="EMBL" id="MEY9321579.1"/>
    </source>
</evidence>
<proteinExistence type="predicted"/>
<dbReference type="CDD" id="cd03046">
    <property type="entry name" value="GST_N_GTT1_like"/>
    <property type="match status" value="1"/>
</dbReference>
<dbReference type="Pfam" id="PF13410">
    <property type="entry name" value="GST_C_2"/>
    <property type="match status" value="1"/>
</dbReference>
<dbReference type="InterPro" id="IPR010987">
    <property type="entry name" value="Glutathione-S-Trfase_C-like"/>
</dbReference>
<reference evidence="3 4" key="1">
    <citation type="submission" date="2024-07" db="EMBL/GenBank/DDBJ databases">
        <title>Genomic Encyclopedia of Type Strains, Phase V (KMG-V): Genome sequencing to study the core and pangenomes of soil and plant-associated prokaryotes.</title>
        <authorList>
            <person name="Whitman W."/>
        </authorList>
    </citation>
    <scope>NUCLEOTIDE SEQUENCE [LARGE SCALE GENOMIC DNA]</scope>
    <source>
        <strain evidence="3 4">USDA 415</strain>
    </source>
</reference>
<dbReference type="PROSITE" id="PS50405">
    <property type="entry name" value="GST_CTER"/>
    <property type="match status" value="1"/>
</dbReference>
<dbReference type="Gene3D" id="1.20.1050.10">
    <property type="match status" value="1"/>
</dbReference>